<sequence>MKIKKGFTVRNIAGSDIVVPVGNAEKIFNGMITLNESGAFFWNALLKDTTVDEVVKKVTSEYDVDEERAKADVEKFIEQLRENNLIEE</sequence>
<accession>A0A1T4KAV6</accession>
<gene>
    <name evidence="1" type="ORF">SAMN02745114_00378</name>
</gene>
<organism evidence="1 2">
    <name type="scientific">Eubacterium coprostanoligenes</name>
    <dbReference type="NCBI Taxonomy" id="290054"/>
    <lineage>
        <taxon>Bacteria</taxon>
        <taxon>Bacillati</taxon>
        <taxon>Bacillota</taxon>
        <taxon>Clostridia</taxon>
        <taxon>Eubacteriales</taxon>
        <taxon>Eubacteriaceae</taxon>
        <taxon>Eubacterium</taxon>
    </lineage>
</organism>
<dbReference type="InterPro" id="IPR041881">
    <property type="entry name" value="PqqD_sf"/>
</dbReference>
<reference evidence="1 2" key="1">
    <citation type="submission" date="2017-02" db="EMBL/GenBank/DDBJ databases">
        <authorList>
            <person name="Peterson S.W."/>
        </authorList>
    </citation>
    <scope>NUCLEOTIDE SEQUENCE [LARGE SCALE GENOMIC DNA]</scope>
    <source>
        <strain evidence="1 2">ATCC 51222</strain>
    </source>
</reference>
<proteinExistence type="predicted"/>
<evidence type="ECO:0000313" key="2">
    <source>
        <dbReference type="Proteomes" id="UP000190657"/>
    </source>
</evidence>
<dbReference type="EMBL" id="FUWW01000003">
    <property type="protein sequence ID" value="SJZ39463.1"/>
    <property type="molecule type" value="Genomic_DNA"/>
</dbReference>
<dbReference type="RefSeq" id="WP_078767878.1">
    <property type="nucleotide sequence ID" value="NZ_FUWW01000003.1"/>
</dbReference>
<dbReference type="STRING" id="290054.SAMN02745114_00378"/>
<dbReference type="AlphaFoldDB" id="A0A1T4KAV6"/>
<keyword evidence="2" id="KW-1185">Reference proteome</keyword>
<protein>
    <submittedName>
        <fullName evidence="1">Coenzyme PQQ synthesis protein D (PqqD)</fullName>
    </submittedName>
</protein>
<dbReference type="Proteomes" id="UP000190657">
    <property type="component" value="Unassembled WGS sequence"/>
</dbReference>
<dbReference type="InterPro" id="IPR008792">
    <property type="entry name" value="PQQD"/>
</dbReference>
<dbReference type="Pfam" id="PF05402">
    <property type="entry name" value="PqqD"/>
    <property type="match status" value="1"/>
</dbReference>
<dbReference type="OrthoDB" id="1752996at2"/>
<dbReference type="Gene3D" id="1.10.10.1150">
    <property type="entry name" value="Coenzyme PQQ synthesis protein D (PqqD)"/>
    <property type="match status" value="1"/>
</dbReference>
<name>A0A1T4KAV6_9FIRM</name>
<evidence type="ECO:0000313" key="1">
    <source>
        <dbReference type="EMBL" id="SJZ39463.1"/>
    </source>
</evidence>